<name>A0ACC1C4R7_9ROSI</name>
<keyword evidence="2" id="KW-1185">Reference proteome</keyword>
<protein>
    <submittedName>
        <fullName evidence="1">Uncharacterized protein</fullName>
    </submittedName>
</protein>
<dbReference type="EMBL" id="CM047897">
    <property type="protein sequence ID" value="KAJ0110708.1"/>
    <property type="molecule type" value="Genomic_DNA"/>
</dbReference>
<organism evidence="1 2">
    <name type="scientific">Pistacia atlantica</name>
    <dbReference type="NCBI Taxonomy" id="434234"/>
    <lineage>
        <taxon>Eukaryota</taxon>
        <taxon>Viridiplantae</taxon>
        <taxon>Streptophyta</taxon>
        <taxon>Embryophyta</taxon>
        <taxon>Tracheophyta</taxon>
        <taxon>Spermatophyta</taxon>
        <taxon>Magnoliopsida</taxon>
        <taxon>eudicotyledons</taxon>
        <taxon>Gunneridae</taxon>
        <taxon>Pentapetalae</taxon>
        <taxon>rosids</taxon>
        <taxon>malvids</taxon>
        <taxon>Sapindales</taxon>
        <taxon>Anacardiaceae</taxon>
        <taxon>Pistacia</taxon>
    </lineage>
</organism>
<evidence type="ECO:0000313" key="2">
    <source>
        <dbReference type="Proteomes" id="UP001164250"/>
    </source>
</evidence>
<accession>A0ACC1C4R7</accession>
<evidence type="ECO:0000313" key="1">
    <source>
        <dbReference type="EMBL" id="KAJ0110708.1"/>
    </source>
</evidence>
<sequence>MTLKVVSIIAILFICTSCGFSLANIFPSKDEDLELERQLKILNKPPIKTIKTAEGDIMDCIDINKQPALDHPLLKNHKVQTRPTTFPTGLQLPGTSSTSKTFDIRQNREPCPAGTVPIRRTSKEDLIRVRSLQKESMATIHPETDFPNRSHVHVVNLGMKKGVPYFGAEAYIASWGLNVAGDQHSSTNMWVQNGPPDQLNVILAGWTADNAWITGCYNQLCSGFITIDTVITPGLIVSPISFWGGSQYDTKYLIYQDRPTGNWWFVVTNNNTFVGYWPKELFNHLSDGAETVAWGGIAIAGNNGISPPMGSGYTPDGNFRIGCYFRNIHFVNYQNKYQNPRIDATEEFVDKSGCYVLLNQRNCGHDEMYYCFTFGGPGGNCGD</sequence>
<gene>
    <name evidence="1" type="ORF">Patl1_03493</name>
</gene>
<proteinExistence type="predicted"/>
<dbReference type="Proteomes" id="UP001164250">
    <property type="component" value="Chromosome 1"/>
</dbReference>
<comment type="caution">
    <text evidence="1">The sequence shown here is derived from an EMBL/GenBank/DDBJ whole genome shotgun (WGS) entry which is preliminary data.</text>
</comment>
<reference evidence="2" key="1">
    <citation type="journal article" date="2023" name="G3 (Bethesda)">
        <title>Genome assembly and association tests identify interacting loci associated with vigor, precocity, and sex in interspecific pistachio rootstocks.</title>
        <authorList>
            <person name="Palmer W."/>
            <person name="Jacygrad E."/>
            <person name="Sagayaradj S."/>
            <person name="Cavanaugh K."/>
            <person name="Han R."/>
            <person name="Bertier L."/>
            <person name="Beede B."/>
            <person name="Kafkas S."/>
            <person name="Golino D."/>
            <person name="Preece J."/>
            <person name="Michelmore R."/>
        </authorList>
    </citation>
    <scope>NUCLEOTIDE SEQUENCE [LARGE SCALE GENOMIC DNA]</scope>
</reference>